<evidence type="ECO:0000256" key="1">
    <source>
        <dbReference type="SAM" id="Phobius"/>
    </source>
</evidence>
<keyword evidence="1" id="KW-0812">Transmembrane</keyword>
<organism evidence="2 3">
    <name type="scientific">Streptococcus henryi</name>
    <dbReference type="NCBI Taxonomy" id="439219"/>
    <lineage>
        <taxon>Bacteria</taxon>
        <taxon>Bacillati</taxon>
        <taxon>Bacillota</taxon>
        <taxon>Bacilli</taxon>
        <taxon>Lactobacillales</taxon>
        <taxon>Streptococcaceae</taxon>
        <taxon>Streptococcus</taxon>
    </lineage>
</organism>
<feature type="transmembrane region" description="Helical" evidence="1">
    <location>
        <begin position="47"/>
        <end position="71"/>
    </location>
</feature>
<evidence type="ECO:0000313" key="3">
    <source>
        <dbReference type="Proteomes" id="UP000182508"/>
    </source>
</evidence>
<gene>
    <name evidence="2" type="ORF">SAMN02910293_01173</name>
</gene>
<feature type="transmembrane region" description="Helical" evidence="1">
    <location>
        <begin position="21"/>
        <end position="41"/>
    </location>
</feature>
<feature type="transmembrane region" description="Helical" evidence="1">
    <location>
        <begin position="92"/>
        <end position="117"/>
    </location>
</feature>
<sequence>MLLKVAHLLTKKQTEEDYKNYLKYIGIITIILGIVGIPVALSAKLSSFGSGMLTGMTITFFAFGIYTLIVIGQPKRLHKMYVEAHDERNNKILMVTALATLILIFLLIFALIVLFAFADIVLAYPVLLMILLYGLIVGFAILRLLFSKIL</sequence>
<reference evidence="2 3" key="1">
    <citation type="submission" date="2016-10" db="EMBL/GenBank/DDBJ databases">
        <authorList>
            <person name="de Groot N.N."/>
        </authorList>
    </citation>
    <scope>NUCLEOTIDE SEQUENCE [LARGE SCALE GENOMIC DNA]</scope>
    <source>
        <strain evidence="2 3">A-4</strain>
    </source>
</reference>
<dbReference type="RefSeq" id="WP_018164681.1">
    <property type="nucleotide sequence ID" value="NZ_FMXP01000014.1"/>
</dbReference>
<keyword evidence="1" id="KW-1133">Transmembrane helix</keyword>
<feature type="transmembrane region" description="Helical" evidence="1">
    <location>
        <begin position="123"/>
        <end position="146"/>
    </location>
</feature>
<dbReference type="AlphaFoldDB" id="A0A1G6BS95"/>
<keyword evidence="1" id="KW-0472">Membrane</keyword>
<dbReference type="STRING" id="439219.SAMN02910293_01173"/>
<proteinExistence type="predicted"/>
<dbReference type="EMBL" id="FMXP01000014">
    <property type="protein sequence ID" value="SDB23474.1"/>
    <property type="molecule type" value="Genomic_DNA"/>
</dbReference>
<keyword evidence="3" id="KW-1185">Reference proteome</keyword>
<protein>
    <submittedName>
        <fullName evidence="2">Uncharacterized protein</fullName>
    </submittedName>
</protein>
<dbReference type="Proteomes" id="UP000182508">
    <property type="component" value="Unassembled WGS sequence"/>
</dbReference>
<evidence type="ECO:0000313" key="2">
    <source>
        <dbReference type="EMBL" id="SDB23474.1"/>
    </source>
</evidence>
<accession>A0A1G6BS95</accession>
<name>A0A1G6BS95_9STRE</name>